<feature type="compositionally biased region" description="Polar residues" evidence="6">
    <location>
        <begin position="290"/>
        <end position="312"/>
    </location>
</feature>
<feature type="compositionally biased region" description="Low complexity" evidence="6">
    <location>
        <begin position="182"/>
        <end position="193"/>
    </location>
</feature>
<evidence type="ECO:0000256" key="3">
    <source>
        <dbReference type="ARBA" id="ARBA00022771"/>
    </source>
</evidence>
<keyword evidence="1" id="KW-0479">Metal-binding</keyword>
<feature type="region of interest" description="Disordered" evidence="6">
    <location>
        <begin position="174"/>
        <end position="193"/>
    </location>
</feature>
<dbReference type="SUPFAM" id="SSF57863">
    <property type="entry name" value="ArfGap/RecO-like zinc finger"/>
    <property type="match status" value="1"/>
</dbReference>
<dbReference type="CDD" id="cd08838">
    <property type="entry name" value="ArfGap_AGFG"/>
    <property type="match status" value="1"/>
</dbReference>
<dbReference type="PANTHER" id="PTHR46134:SF3">
    <property type="entry name" value="ARFGAP WITH FG REPEATS 1"/>
    <property type="match status" value="1"/>
</dbReference>
<keyword evidence="2" id="KW-0677">Repeat</keyword>
<dbReference type="AlphaFoldDB" id="A0ABD1EAD1"/>
<dbReference type="Pfam" id="PF01412">
    <property type="entry name" value="ArfGap"/>
    <property type="match status" value="1"/>
</dbReference>
<evidence type="ECO:0000256" key="2">
    <source>
        <dbReference type="ARBA" id="ARBA00022737"/>
    </source>
</evidence>
<dbReference type="InterPro" id="IPR037278">
    <property type="entry name" value="ARFGAP/RecO"/>
</dbReference>
<proteinExistence type="predicted"/>
<keyword evidence="3 5" id="KW-0863">Zinc-finger</keyword>
<dbReference type="Proteomes" id="UP001566132">
    <property type="component" value="Unassembled WGS sequence"/>
</dbReference>
<dbReference type="InterPro" id="IPR052248">
    <property type="entry name" value="Arf-GAP_FG-repeat_protein"/>
</dbReference>
<reference evidence="8 9" key="1">
    <citation type="submission" date="2024-05" db="EMBL/GenBank/DDBJ databases">
        <title>Genetic variation in Jamaican populations of the coffee berry borer (Hypothenemus hampei).</title>
        <authorList>
            <person name="Errbii M."/>
            <person name="Myrie A."/>
        </authorList>
    </citation>
    <scope>NUCLEOTIDE SEQUENCE [LARGE SCALE GENOMIC DNA]</scope>
    <source>
        <strain evidence="8">JA-Hopewell-2020-01-JO</strain>
        <tissue evidence="8">Whole body</tissue>
    </source>
</reference>
<name>A0ABD1EAD1_HYPHA</name>
<dbReference type="FunFam" id="1.10.220.150:FF:000005">
    <property type="entry name" value="Arf-GAP domain and FG repeat-containing protein 1"/>
    <property type="match status" value="1"/>
</dbReference>
<evidence type="ECO:0000256" key="5">
    <source>
        <dbReference type="PROSITE-ProRule" id="PRU00288"/>
    </source>
</evidence>
<gene>
    <name evidence="8" type="ORF">ABEB36_012129</name>
</gene>
<keyword evidence="9" id="KW-1185">Reference proteome</keyword>
<evidence type="ECO:0000256" key="1">
    <source>
        <dbReference type="ARBA" id="ARBA00022723"/>
    </source>
</evidence>
<evidence type="ECO:0000313" key="9">
    <source>
        <dbReference type="Proteomes" id="UP001566132"/>
    </source>
</evidence>
<accession>A0ABD1EAD1</accession>
<evidence type="ECO:0000256" key="6">
    <source>
        <dbReference type="SAM" id="MobiDB-lite"/>
    </source>
</evidence>
<protein>
    <recommendedName>
        <fullName evidence="7">Arf-GAP domain-containing protein</fullName>
    </recommendedName>
</protein>
<keyword evidence="4" id="KW-0862">Zinc</keyword>
<dbReference type="GO" id="GO:0008270">
    <property type="term" value="F:zinc ion binding"/>
    <property type="evidence" value="ECO:0007669"/>
    <property type="project" value="UniProtKB-KW"/>
</dbReference>
<sequence length="481" mass="52556">MASTRKKQDESNLKTLRELAARPQNKFCFDCGQRGPTYVNVTVGSFVCTKCSGILRGITPPHRLKSISMATFSTEEIDSIRTKGNDYCRNVWLGLYEGGALPVFADEQQVRDFMIEKYERKRYYLEKNSAIQSEVQPAAMSWTNGTSNGKLVNGTKKGSNNNLLTNGVVITNGTTRSRPEVNRNNQQQQQQNGLNNNNFAVDFDKADIFSNTLTSSTGSSQNGFADFEHNHVYNASVNDVADFNDDEQEFSIFDLQFSSLLGPTLNQVPLFPKCWTPSNRWSLPACTTNPWSSPTTGSNTQNGMGITSSVVNSPPPLVEDKYAALKDLDNEMKQQNQQQQQQDVWSTSNTGSTGSLYSSSTPNTGSVYGSPSPQGSIFGSPSQGQFLNAFTTNLQQEPVGNPFGGSPTPWTNGFSNGFSHNNNSNGFGVMNGIQQGFINPFKEQNGKINGISNGLMSNGWGGNPFKMGAVTAPMNPNNPFL</sequence>
<feature type="compositionally biased region" description="Low complexity" evidence="6">
    <location>
        <begin position="334"/>
        <end position="361"/>
    </location>
</feature>
<dbReference type="PROSITE" id="PS50115">
    <property type="entry name" value="ARFGAP"/>
    <property type="match status" value="1"/>
</dbReference>
<dbReference type="PANTHER" id="PTHR46134">
    <property type="entry name" value="DRONGO, ISOFORM F"/>
    <property type="match status" value="1"/>
</dbReference>
<dbReference type="InterPro" id="IPR038508">
    <property type="entry name" value="ArfGAP_dom_sf"/>
</dbReference>
<feature type="region of interest" description="Disordered" evidence="6">
    <location>
        <begin position="332"/>
        <end position="417"/>
    </location>
</feature>
<organism evidence="8 9">
    <name type="scientific">Hypothenemus hampei</name>
    <name type="common">Coffee berry borer</name>
    <dbReference type="NCBI Taxonomy" id="57062"/>
    <lineage>
        <taxon>Eukaryota</taxon>
        <taxon>Metazoa</taxon>
        <taxon>Ecdysozoa</taxon>
        <taxon>Arthropoda</taxon>
        <taxon>Hexapoda</taxon>
        <taxon>Insecta</taxon>
        <taxon>Pterygota</taxon>
        <taxon>Neoptera</taxon>
        <taxon>Endopterygota</taxon>
        <taxon>Coleoptera</taxon>
        <taxon>Polyphaga</taxon>
        <taxon>Cucujiformia</taxon>
        <taxon>Curculionidae</taxon>
        <taxon>Scolytinae</taxon>
        <taxon>Hypothenemus</taxon>
    </lineage>
</organism>
<feature type="compositionally biased region" description="Polar residues" evidence="6">
    <location>
        <begin position="362"/>
        <end position="398"/>
    </location>
</feature>
<dbReference type="SMART" id="SM00105">
    <property type="entry name" value="ArfGap"/>
    <property type="match status" value="1"/>
</dbReference>
<evidence type="ECO:0000313" key="8">
    <source>
        <dbReference type="EMBL" id="KAL1491550.1"/>
    </source>
</evidence>
<evidence type="ECO:0000256" key="4">
    <source>
        <dbReference type="ARBA" id="ARBA00022833"/>
    </source>
</evidence>
<dbReference type="EMBL" id="JBDJPC010000009">
    <property type="protein sequence ID" value="KAL1491550.1"/>
    <property type="molecule type" value="Genomic_DNA"/>
</dbReference>
<dbReference type="Gene3D" id="1.10.220.150">
    <property type="entry name" value="Arf GTPase activating protein"/>
    <property type="match status" value="1"/>
</dbReference>
<feature type="domain" description="Arf-GAP" evidence="7">
    <location>
        <begin position="10"/>
        <end position="132"/>
    </location>
</feature>
<dbReference type="PRINTS" id="PR00405">
    <property type="entry name" value="REVINTRACTNG"/>
</dbReference>
<feature type="region of interest" description="Disordered" evidence="6">
    <location>
        <begin position="290"/>
        <end position="317"/>
    </location>
</feature>
<dbReference type="InterPro" id="IPR001164">
    <property type="entry name" value="ArfGAP_dom"/>
</dbReference>
<comment type="caution">
    <text evidence="8">The sequence shown here is derived from an EMBL/GenBank/DDBJ whole genome shotgun (WGS) entry which is preliminary data.</text>
</comment>
<evidence type="ECO:0000259" key="7">
    <source>
        <dbReference type="PROSITE" id="PS50115"/>
    </source>
</evidence>